<evidence type="ECO:0000313" key="3">
    <source>
        <dbReference type="Proteomes" id="UP001632037"/>
    </source>
</evidence>
<feature type="coiled-coil region" evidence="1">
    <location>
        <begin position="322"/>
        <end position="349"/>
    </location>
</feature>
<protein>
    <recommendedName>
        <fullName evidence="4">Autophagy-related protein 17</fullName>
    </recommendedName>
</protein>
<dbReference type="AlphaFoldDB" id="A0ABD3G585"/>
<accession>A0ABD3G585</accession>
<comment type="caution">
    <text evidence="2">The sequence shown here is derived from an EMBL/GenBank/DDBJ whole genome shotgun (WGS) entry which is preliminary data.</text>
</comment>
<evidence type="ECO:0000256" key="1">
    <source>
        <dbReference type="SAM" id="Coils"/>
    </source>
</evidence>
<dbReference type="EMBL" id="JBIMZQ010000001">
    <property type="protein sequence ID" value="KAL3674123.1"/>
    <property type="molecule type" value="Genomic_DNA"/>
</dbReference>
<sequence length="385" mass="43000">MTTELLHDFEALLVHKHRFALSDVIICLRTVIHDLQNVQNAVTVEFSSDLSSDTNPTDLLPHVSSRLERLVGLVPTFPGKQELMTLLSALQDFGRLSDGLGMNPRLHQSMETLSSHTKALATTVIRNAGVCALLTEKRQHLDTFLTEAGKALENSHSRRVEQYQDAIELFTEEYRLGLQDEHLQRAKQLHFDIQTIETSMSTMLLPHFEICRAITTANAQVQPTGSTFSKRQCDEISEFVQTAARLKSGDITFRSVLEDATQFLAQLALFEEAASKDAFLVYSSALQLKFRESLDQELFCAYVEDWGAKCKALQSTDESIEYQEATSRLQHLKSAIERANELAQASQEKLALAGPARESLAQEVARIFHDEGGVITQVHLPGCAK</sequence>
<name>A0ABD3G585_9STRA</name>
<gene>
    <name evidence="2" type="ORF">V7S43_000069</name>
</gene>
<keyword evidence="3" id="KW-1185">Reference proteome</keyword>
<dbReference type="Proteomes" id="UP001632037">
    <property type="component" value="Unassembled WGS sequence"/>
</dbReference>
<proteinExistence type="predicted"/>
<evidence type="ECO:0000313" key="2">
    <source>
        <dbReference type="EMBL" id="KAL3674123.1"/>
    </source>
</evidence>
<evidence type="ECO:0008006" key="4">
    <source>
        <dbReference type="Google" id="ProtNLM"/>
    </source>
</evidence>
<reference evidence="2 3" key="1">
    <citation type="submission" date="2024-09" db="EMBL/GenBank/DDBJ databases">
        <title>Genome sequencing and assembly of Phytophthora oleae, isolate VK10A, causative agent of rot of olive drupes.</title>
        <authorList>
            <person name="Conti Taguali S."/>
            <person name="Riolo M."/>
            <person name="La Spada F."/>
            <person name="Cacciola S.O."/>
            <person name="Dionisio G."/>
        </authorList>
    </citation>
    <scope>NUCLEOTIDE SEQUENCE [LARGE SCALE GENOMIC DNA]</scope>
    <source>
        <strain evidence="2 3">VK10A</strain>
    </source>
</reference>
<organism evidence="2 3">
    <name type="scientific">Phytophthora oleae</name>
    <dbReference type="NCBI Taxonomy" id="2107226"/>
    <lineage>
        <taxon>Eukaryota</taxon>
        <taxon>Sar</taxon>
        <taxon>Stramenopiles</taxon>
        <taxon>Oomycota</taxon>
        <taxon>Peronosporomycetes</taxon>
        <taxon>Peronosporales</taxon>
        <taxon>Peronosporaceae</taxon>
        <taxon>Phytophthora</taxon>
    </lineage>
</organism>
<keyword evidence="1" id="KW-0175">Coiled coil</keyword>